<sequence length="233" mass="25707">MRQGDLIVNPTLACGNPLNFKEDLDILEKTGIKILHIDIMDGHYVPNLCFDTGMVGRIRKNYSFLLDVHLMVTNPEAYIQPLAAAGADYVSFHFDATHFPIRMLNQIRENGMKGGVVLNPAQSPELLAGTLPYLDFVLVMGVEPGFSGQKFLEGTVEKVRTLKGMREQMGLSYLIEADGGVDRENTVTLLKQGADILVSGAFGVFEGRNGLEQDCREYQELALRAAGEKQTDL</sequence>
<comment type="cofactor">
    <cofactor evidence="1">
        <name>Mn(2+)</name>
        <dbReference type="ChEBI" id="CHEBI:29035"/>
    </cofactor>
</comment>
<protein>
    <submittedName>
        <fullName evidence="11">Ribulose-phosphate 3-epimerase</fullName>
    </submittedName>
</protein>
<dbReference type="AlphaFoldDB" id="A0A2V3YFJ3"/>
<comment type="cofactor">
    <cofactor evidence="3">
        <name>Fe(2+)</name>
        <dbReference type="ChEBI" id="CHEBI:29033"/>
    </cofactor>
</comment>
<dbReference type="FunFam" id="3.20.20.70:FF:000191">
    <property type="entry name" value="ribulose-phosphate 3-epimerase isoform X2"/>
    <property type="match status" value="1"/>
</dbReference>
<reference evidence="11 12" key="1">
    <citation type="submission" date="2018-05" db="EMBL/GenBank/DDBJ databases">
        <title>Genomic Encyclopedia of Type Strains, Phase IV (KMG-IV): sequencing the most valuable type-strain genomes for metagenomic binning, comparative biology and taxonomic classification.</title>
        <authorList>
            <person name="Goeker M."/>
        </authorList>
    </citation>
    <scope>NUCLEOTIDE SEQUENCE [LARGE SCALE GENOMIC DNA]</scope>
    <source>
        <strain evidence="11 12">DSM 24995</strain>
    </source>
</reference>
<dbReference type="Gene3D" id="3.20.20.70">
    <property type="entry name" value="Aldolase class I"/>
    <property type="match status" value="1"/>
</dbReference>
<dbReference type="GO" id="GO:0046872">
    <property type="term" value="F:metal ion binding"/>
    <property type="evidence" value="ECO:0007669"/>
    <property type="project" value="UniProtKB-KW"/>
</dbReference>
<evidence type="ECO:0000256" key="6">
    <source>
        <dbReference type="ARBA" id="ARBA00022833"/>
    </source>
</evidence>
<accession>A0A2V3YFJ3</accession>
<dbReference type="GeneID" id="86062840"/>
<dbReference type="Proteomes" id="UP000248057">
    <property type="component" value="Unassembled WGS sequence"/>
</dbReference>
<evidence type="ECO:0000256" key="4">
    <source>
        <dbReference type="ARBA" id="ARBA00011738"/>
    </source>
</evidence>
<dbReference type="RefSeq" id="WP_110324116.1">
    <property type="nucleotide sequence ID" value="NZ_QJKD01000009.1"/>
</dbReference>
<dbReference type="InterPro" id="IPR000056">
    <property type="entry name" value="Ribul_P_3_epim-like"/>
</dbReference>
<gene>
    <name evidence="11" type="ORF">DFR60_109203</name>
</gene>
<dbReference type="InterPro" id="IPR013785">
    <property type="entry name" value="Aldolase_TIM"/>
</dbReference>
<keyword evidence="9" id="KW-0413">Isomerase</keyword>
<evidence type="ECO:0000313" key="11">
    <source>
        <dbReference type="EMBL" id="PXX51799.1"/>
    </source>
</evidence>
<dbReference type="Pfam" id="PF00834">
    <property type="entry name" value="Ribul_P_3_epim"/>
    <property type="match status" value="1"/>
</dbReference>
<evidence type="ECO:0000256" key="2">
    <source>
        <dbReference type="ARBA" id="ARBA00001947"/>
    </source>
</evidence>
<dbReference type="GO" id="GO:0005975">
    <property type="term" value="P:carbohydrate metabolic process"/>
    <property type="evidence" value="ECO:0007669"/>
    <property type="project" value="InterPro"/>
</dbReference>
<keyword evidence="8" id="KW-0464">Manganese</keyword>
<evidence type="ECO:0000256" key="1">
    <source>
        <dbReference type="ARBA" id="ARBA00001936"/>
    </source>
</evidence>
<dbReference type="GO" id="GO:0006163">
    <property type="term" value="P:purine nucleotide metabolic process"/>
    <property type="evidence" value="ECO:0007669"/>
    <property type="project" value="UniProtKB-ARBA"/>
</dbReference>
<dbReference type="SUPFAM" id="SSF51366">
    <property type="entry name" value="Ribulose-phoshate binding barrel"/>
    <property type="match status" value="1"/>
</dbReference>
<organism evidence="11 12">
    <name type="scientific">Hungatella effluvii</name>
    <dbReference type="NCBI Taxonomy" id="1096246"/>
    <lineage>
        <taxon>Bacteria</taxon>
        <taxon>Bacillati</taxon>
        <taxon>Bacillota</taxon>
        <taxon>Clostridia</taxon>
        <taxon>Lachnospirales</taxon>
        <taxon>Lachnospiraceae</taxon>
        <taxon>Hungatella</taxon>
    </lineage>
</organism>
<evidence type="ECO:0000256" key="9">
    <source>
        <dbReference type="ARBA" id="ARBA00023235"/>
    </source>
</evidence>
<keyword evidence="5" id="KW-0479">Metal-binding</keyword>
<dbReference type="GO" id="GO:0006091">
    <property type="term" value="P:generation of precursor metabolites and energy"/>
    <property type="evidence" value="ECO:0007669"/>
    <property type="project" value="UniProtKB-ARBA"/>
</dbReference>
<keyword evidence="6" id="KW-0862">Zinc</keyword>
<comment type="subunit">
    <text evidence="4">Homodimer.</text>
</comment>
<keyword evidence="7" id="KW-0408">Iron</keyword>
<proteinExistence type="predicted"/>
<evidence type="ECO:0000256" key="10">
    <source>
        <dbReference type="ARBA" id="ARBA00023277"/>
    </source>
</evidence>
<keyword evidence="10" id="KW-0119">Carbohydrate metabolism</keyword>
<dbReference type="EMBL" id="QJKD01000009">
    <property type="protein sequence ID" value="PXX51799.1"/>
    <property type="molecule type" value="Genomic_DNA"/>
</dbReference>
<dbReference type="GO" id="GO:0016857">
    <property type="term" value="F:racemase and epimerase activity, acting on carbohydrates and derivatives"/>
    <property type="evidence" value="ECO:0007669"/>
    <property type="project" value="InterPro"/>
</dbReference>
<dbReference type="GO" id="GO:0046496">
    <property type="term" value="P:nicotinamide nucleotide metabolic process"/>
    <property type="evidence" value="ECO:0007669"/>
    <property type="project" value="UniProtKB-ARBA"/>
</dbReference>
<keyword evidence="12" id="KW-1185">Reference proteome</keyword>
<comment type="cofactor">
    <cofactor evidence="2">
        <name>Zn(2+)</name>
        <dbReference type="ChEBI" id="CHEBI:29105"/>
    </cofactor>
</comment>
<dbReference type="GO" id="GO:1901135">
    <property type="term" value="P:carbohydrate derivative metabolic process"/>
    <property type="evidence" value="ECO:0007669"/>
    <property type="project" value="UniProtKB-ARBA"/>
</dbReference>
<evidence type="ECO:0000256" key="5">
    <source>
        <dbReference type="ARBA" id="ARBA00022723"/>
    </source>
</evidence>
<evidence type="ECO:0000256" key="8">
    <source>
        <dbReference type="ARBA" id="ARBA00023211"/>
    </source>
</evidence>
<comment type="caution">
    <text evidence="11">The sequence shown here is derived from an EMBL/GenBank/DDBJ whole genome shotgun (WGS) entry which is preliminary data.</text>
</comment>
<dbReference type="PANTHER" id="PTHR11749">
    <property type="entry name" value="RIBULOSE-5-PHOSPHATE-3-EPIMERASE"/>
    <property type="match status" value="1"/>
</dbReference>
<name>A0A2V3YFJ3_9FIRM</name>
<evidence type="ECO:0000313" key="12">
    <source>
        <dbReference type="Proteomes" id="UP000248057"/>
    </source>
</evidence>
<evidence type="ECO:0000256" key="3">
    <source>
        <dbReference type="ARBA" id="ARBA00001954"/>
    </source>
</evidence>
<dbReference type="CDD" id="cd00429">
    <property type="entry name" value="RPE"/>
    <property type="match status" value="1"/>
</dbReference>
<dbReference type="InterPro" id="IPR011060">
    <property type="entry name" value="RibuloseP-bd_barrel"/>
</dbReference>
<dbReference type="NCBIfam" id="NF004076">
    <property type="entry name" value="PRK05581.1-4"/>
    <property type="match status" value="1"/>
</dbReference>
<evidence type="ECO:0000256" key="7">
    <source>
        <dbReference type="ARBA" id="ARBA00023004"/>
    </source>
</evidence>